<dbReference type="Gene3D" id="3.50.50.60">
    <property type="entry name" value="FAD/NAD(P)-binding domain"/>
    <property type="match status" value="2"/>
</dbReference>
<sequence length="592" mass="65659">MTETVGVTFDVDALRRRYAVERARRLRPDGIAQYVETAGAFARFAEDPWVDGTFTREPLTDEVDVAVIGAGFGGLLTGARLRELGVDSVRLIDRAADVGGTWYWNRYPGIACDVESYVYMPLLEELGYLPSDKYARGSEIFAHCQHIAERYDLYRDACLQTEVHEIRWDAETSRWVIRTNHGDSMRAKFVTMANGYQAKPKLPGIEGLGRFRGQAFHTSRWDYAYTGERLEKLAGQRVGIIGTGATAVQCVPHLGGAAQHLFVFQRTPSSVDVRANRPTDAQWANTLQPGWQRERIRNFQVLTAGGQAEEDLVADAWTSITRKLPVMRQGGDGAPAPNIELADFAKMEEIRARVDEIVADPGTAEALKPWYGYFCKRPCFHDDYLQTFNRDNVTLVDTRGRGVERITEDGVVVDGVTYQLDCLIFATGFEVGTDYCRRTGFELIGRDGVTLTDRWRDGVRTFQGLCANGFPNCFIESIAQAGLTVNFPYLLDVQASHAAWITAWALARGVSEIEPSPAAEAAWVDMVVARSSATAERAKTCTPGYYNREGKADAKTRQGSFFIGAPTEYDDILTAWRASGAMEGLEIRGGGP</sequence>
<gene>
    <name evidence="8" type="ORF">AWB91_22145</name>
</gene>
<dbReference type="SUPFAM" id="SSF51905">
    <property type="entry name" value="FAD/NAD(P)-binding domain"/>
    <property type="match status" value="1"/>
</dbReference>
<evidence type="ECO:0000256" key="2">
    <source>
        <dbReference type="ARBA" id="ARBA00010139"/>
    </source>
</evidence>
<dbReference type="GO" id="GO:0004497">
    <property type="term" value="F:monooxygenase activity"/>
    <property type="evidence" value="ECO:0007669"/>
    <property type="project" value="UniProtKB-KW"/>
</dbReference>
<keyword evidence="9" id="KW-1185">Reference proteome</keyword>
<evidence type="ECO:0000313" key="8">
    <source>
        <dbReference type="EMBL" id="ORW30079.1"/>
    </source>
</evidence>
<keyword evidence="7 8" id="KW-0503">Monooxygenase</keyword>
<comment type="caution">
    <text evidence="8">The sequence shown here is derived from an EMBL/GenBank/DDBJ whole genome shotgun (WGS) entry which is preliminary data.</text>
</comment>
<reference evidence="8 9" key="1">
    <citation type="journal article" date="2015" name="Emerg. Microbes Infect.">
        <title>Characterization of 17 strains belonging to the Mycobacterium simiae complex and description of Mycobacterium paraense sp. nov.</title>
        <authorList>
            <person name="Fusco da Costa A.R."/>
            <person name="Fedrizzi T."/>
            <person name="Lopes M.L."/>
            <person name="Pecorari M."/>
            <person name="Oliveira da Costa W.L."/>
            <person name="Giacobazzi E."/>
            <person name="da Costa Bahia J.R."/>
            <person name="De Sanctis V."/>
            <person name="Batista Lima K.V."/>
            <person name="Bertorelli R."/>
            <person name="Grottola A."/>
            <person name="Fabio A."/>
            <person name="Mariottini A."/>
            <person name="Ferretti P."/>
            <person name="Di Leva F."/>
            <person name="Fregni Serpini G."/>
            <person name="Tagliazucchi S."/>
            <person name="Rumpianesi F."/>
            <person name="Jousson O."/>
            <person name="Segata N."/>
            <person name="Tortoli E."/>
        </authorList>
    </citation>
    <scope>NUCLEOTIDE SEQUENCE [LARGE SCALE GENOMIC DNA]</scope>
    <source>
        <strain evidence="8 9">FI-07156</strain>
    </source>
</reference>
<evidence type="ECO:0000256" key="5">
    <source>
        <dbReference type="ARBA" id="ARBA00022857"/>
    </source>
</evidence>
<organism evidence="8 9">
    <name type="scientific">Mycobacterium paraense</name>
    <dbReference type="NCBI Taxonomy" id="767916"/>
    <lineage>
        <taxon>Bacteria</taxon>
        <taxon>Bacillati</taxon>
        <taxon>Actinomycetota</taxon>
        <taxon>Actinomycetes</taxon>
        <taxon>Mycobacteriales</taxon>
        <taxon>Mycobacteriaceae</taxon>
        <taxon>Mycobacterium</taxon>
        <taxon>Mycobacterium simiae complex</taxon>
    </lineage>
</organism>
<dbReference type="Pfam" id="PF13450">
    <property type="entry name" value="NAD_binding_8"/>
    <property type="match status" value="1"/>
</dbReference>
<keyword evidence="5" id="KW-0521">NADP</keyword>
<keyword evidence="6" id="KW-0560">Oxidoreductase</keyword>
<evidence type="ECO:0000256" key="7">
    <source>
        <dbReference type="ARBA" id="ARBA00023033"/>
    </source>
</evidence>
<evidence type="ECO:0000256" key="6">
    <source>
        <dbReference type="ARBA" id="ARBA00023002"/>
    </source>
</evidence>
<dbReference type="EMBL" id="LQPK01000018">
    <property type="protein sequence ID" value="ORW30079.1"/>
    <property type="molecule type" value="Genomic_DNA"/>
</dbReference>
<comment type="similarity">
    <text evidence="2">Belongs to the FAD-binding monooxygenase family.</text>
</comment>
<evidence type="ECO:0000313" key="9">
    <source>
        <dbReference type="Proteomes" id="UP000193801"/>
    </source>
</evidence>
<proteinExistence type="inferred from homology"/>
<evidence type="ECO:0000256" key="1">
    <source>
        <dbReference type="ARBA" id="ARBA00001974"/>
    </source>
</evidence>
<protein>
    <submittedName>
        <fullName evidence="8">Monooxygenase</fullName>
    </submittedName>
</protein>
<keyword evidence="4" id="KW-0274">FAD</keyword>
<name>A0ABX3VLU9_9MYCO</name>
<dbReference type="Proteomes" id="UP000193801">
    <property type="component" value="Unassembled WGS sequence"/>
</dbReference>
<dbReference type="PANTHER" id="PTHR43098">
    <property type="entry name" value="L-ORNITHINE N(5)-MONOOXYGENASE-RELATED"/>
    <property type="match status" value="1"/>
</dbReference>
<keyword evidence="3" id="KW-0285">Flavoprotein</keyword>
<dbReference type="InterPro" id="IPR050775">
    <property type="entry name" value="FAD-binding_Monooxygenases"/>
</dbReference>
<dbReference type="InterPro" id="IPR036188">
    <property type="entry name" value="FAD/NAD-bd_sf"/>
</dbReference>
<dbReference type="PANTHER" id="PTHR43098:SF4">
    <property type="entry name" value="BLR3857 PROTEIN"/>
    <property type="match status" value="1"/>
</dbReference>
<evidence type="ECO:0000256" key="3">
    <source>
        <dbReference type="ARBA" id="ARBA00022630"/>
    </source>
</evidence>
<accession>A0ABX3VLU9</accession>
<evidence type="ECO:0000256" key="4">
    <source>
        <dbReference type="ARBA" id="ARBA00022827"/>
    </source>
</evidence>
<dbReference type="RefSeq" id="WP_085098131.1">
    <property type="nucleotide sequence ID" value="NZ_LQPK01000018.1"/>
</dbReference>
<comment type="cofactor">
    <cofactor evidence="1">
        <name>FAD</name>
        <dbReference type="ChEBI" id="CHEBI:57692"/>
    </cofactor>
</comment>